<dbReference type="InterPro" id="IPR025751">
    <property type="entry name" value="RsbRD_N_dom"/>
</dbReference>
<proteinExistence type="predicted"/>
<dbReference type="Proteomes" id="UP000323521">
    <property type="component" value="Chromosome"/>
</dbReference>
<dbReference type="AlphaFoldDB" id="A0A3G1KY49"/>
<sequence>MDLLTKVLQDHQAVILEKWFDALLDAYPAEAARIFKHVKDPFANPVGHSMVTGLEAILDWLVRGKESSEVAAYLDQIVRIRAVQEGLPSQAVSFLISLKHIVGNVLEKTTAPREERETARQNWEGQIDRLLLMSMDIYAQCREKIFELKVDEVHRQVYALLRQEKQEREKKSCEGVPK</sequence>
<evidence type="ECO:0000313" key="3">
    <source>
        <dbReference type="Proteomes" id="UP000323521"/>
    </source>
</evidence>
<evidence type="ECO:0000259" key="1">
    <source>
        <dbReference type="Pfam" id="PF14361"/>
    </source>
</evidence>
<reference evidence="2 3" key="1">
    <citation type="submission" date="2016-10" db="EMBL/GenBank/DDBJ databases">
        <title>Complete Genome Sequence of Peptococcaceae strain DCMF.</title>
        <authorList>
            <person name="Edwards R.J."/>
            <person name="Holland S.I."/>
            <person name="Deshpande N.P."/>
            <person name="Wong Y.K."/>
            <person name="Ertan H."/>
            <person name="Manefield M."/>
            <person name="Russell T.L."/>
            <person name="Lee M.J."/>
        </authorList>
    </citation>
    <scope>NUCLEOTIDE SEQUENCE [LARGE SCALE GENOMIC DNA]</scope>
    <source>
        <strain evidence="2 3">DCMF</strain>
    </source>
</reference>
<keyword evidence="3" id="KW-1185">Reference proteome</keyword>
<dbReference type="KEGG" id="fwa:DCMF_23790"/>
<protein>
    <recommendedName>
        <fullName evidence="1">RsbT co-antagonist protein RsbRD N-terminal domain-containing protein</fullName>
    </recommendedName>
</protein>
<evidence type="ECO:0000313" key="2">
    <source>
        <dbReference type="EMBL" id="ATW27371.1"/>
    </source>
</evidence>
<dbReference type="RefSeq" id="WP_148136723.1">
    <property type="nucleotide sequence ID" value="NZ_CP017634.1"/>
</dbReference>
<name>A0A3G1KY49_FORW1</name>
<gene>
    <name evidence="2" type="ORF">DCMF_23790</name>
</gene>
<dbReference type="OrthoDB" id="1724246at2"/>
<feature type="domain" description="RsbT co-antagonist protein RsbRD N-terminal" evidence="1">
    <location>
        <begin position="15"/>
        <end position="147"/>
    </location>
</feature>
<organism evidence="2 3">
    <name type="scientific">Formimonas warabiya</name>
    <dbReference type="NCBI Taxonomy" id="1761012"/>
    <lineage>
        <taxon>Bacteria</taxon>
        <taxon>Bacillati</taxon>
        <taxon>Bacillota</taxon>
        <taxon>Clostridia</taxon>
        <taxon>Eubacteriales</taxon>
        <taxon>Peptococcaceae</taxon>
        <taxon>Candidatus Formimonas</taxon>
    </lineage>
</organism>
<dbReference type="Pfam" id="PF14361">
    <property type="entry name" value="RsbRD_N"/>
    <property type="match status" value="1"/>
</dbReference>
<dbReference type="EMBL" id="CP017634">
    <property type="protein sequence ID" value="ATW27371.1"/>
    <property type="molecule type" value="Genomic_DNA"/>
</dbReference>
<accession>A0A3G1KY49</accession>